<dbReference type="Proteomes" id="UP000236305">
    <property type="component" value="Unassembled WGS sequence"/>
</dbReference>
<evidence type="ECO:0000256" key="2">
    <source>
        <dbReference type="ARBA" id="ARBA00022857"/>
    </source>
</evidence>
<dbReference type="Pfam" id="PF00107">
    <property type="entry name" value="ADH_zinc_N"/>
    <property type="match status" value="1"/>
</dbReference>
<dbReference type="InterPro" id="IPR036291">
    <property type="entry name" value="NAD(P)-bd_dom_sf"/>
</dbReference>
<dbReference type="InterPro" id="IPR013154">
    <property type="entry name" value="ADH-like_N"/>
</dbReference>
<keyword evidence="3" id="KW-0560">Oxidoreductase</keyword>
<dbReference type="Pfam" id="PF08240">
    <property type="entry name" value="ADH_N"/>
    <property type="match status" value="1"/>
</dbReference>
<dbReference type="SMART" id="SM00829">
    <property type="entry name" value="PKS_ER"/>
    <property type="match status" value="1"/>
</dbReference>
<proteinExistence type="inferred from homology"/>
<dbReference type="PANTHER" id="PTHR45348:SF6">
    <property type="entry name" value="TRANS-ENOYL REDUCTASE APDC"/>
    <property type="match status" value="1"/>
</dbReference>
<keyword evidence="2" id="KW-0521">NADP</keyword>
<dbReference type="CDD" id="cd08249">
    <property type="entry name" value="enoyl_reductase_like"/>
    <property type="match status" value="1"/>
</dbReference>
<dbReference type="PANTHER" id="PTHR45348">
    <property type="entry name" value="HYPOTHETICAL OXIDOREDUCTASE (EUROFUNG)"/>
    <property type="match status" value="1"/>
</dbReference>
<dbReference type="GO" id="GO:0016651">
    <property type="term" value="F:oxidoreductase activity, acting on NAD(P)H"/>
    <property type="evidence" value="ECO:0007669"/>
    <property type="project" value="InterPro"/>
</dbReference>
<organism evidence="5 6">
    <name type="scientific">Verticillium dahliae</name>
    <name type="common">Verticillium wilt</name>
    <dbReference type="NCBI Taxonomy" id="27337"/>
    <lineage>
        <taxon>Eukaryota</taxon>
        <taxon>Fungi</taxon>
        <taxon>Dikarya</taxon>
        <taxon>Ascomycota</taxon>
        <taxon>Pezizomycotina</taxon>
        <taxon>Sordariomycetes</taxon>
        <taxon>Hypocreomycetidae</taxon>
        <taxon>Glomerellales</taxon>
        <taxon>Plectosphaerellaceae</taxon>
        <taxon>Verticillium</taxon>
    </lineage>
</organism>
<comment type="similarity">
    <text evidence="1">Belongs to the zinc-containing alcohol dehydrogenase family.</text>
</comment>
<dbReference type="InterPro" id="IPR020843">
    <property type="entry name" value="ER"/>
</dbReference>
<dbReference type="EMBL" id="MPSH01000004">
    <property type="protein sequence ID" value="PNH34867.1"/>
    <property type="molecule type" value="Genomic_DNA"/>
</dbReference>
<accession>A0AA44WNW0</accession>
<evidence type="ECO:0000259" key="4">
    <source>
        <dbReference type="SMART" id="SM00829"/>
    </source>
</evidence>
<dbReference type="SUPFAM" id="SSF50129">
    <property type="entry name" value="GroES-like"/>
    <property type="match status" value="1"/>
</dbReference>
<gene>
    <name evidence="5" type="ORF">BJF96_g1925</name>
</gene>
<dbReference type="InterPro" id="IPR047122">
    <property type="entry name" value="Trans-enoyl_RdTase-like"/>
</dbReference>
<dbReference type="AlphaFoldDB" id="A0AA44WNW0"/>
<dbReference type="InterPro" id="IPR013149">
    <property type="entry name" value="ADH-like_C"/>
</dbReference>
<protein>
    <recommendedName>
        <fullName evidence="4">Enoyl reductase (ER) domain-containing protein</fullName>
    </recommendedName>
</protein>
<comment type="caution">
    <text evidence="5">The sequence shown here is derived from an EMBL/GenBank/DDBJ whole genome shotgun (WGS) entry which is preliminary data.</text>
</comment>
<feature type="domain" description="Enoyl reductase (ER)" evidence="4">
    <location>
        <begin position="7"/>
        <end position="359"/>
    </location>
</feature>
<dbReference type="Gene3D" id="3.40.50.720">
    <property type="entry name" value="NAD(P)-binding Rossmann-like Domain"/>
    <property type="match status" value="1"/>
</dbReference>
<evidence type="ECO:0000313" key="6">
    <source>
        <dbReference type="Proteomes" id="UP000236305"/>
    </source>
</evidence>
<dbReference type="InterPro" id="IPR011032">
    <property type="entry name" value="GroES-like_sf"/>
</dbReference>
<dbReference type="Gene3D" id="3.90.180.10">
    <property type="entry name" value="Medium-chain alcohol dehydrogenases, catalytic domain"/>
    <property type="match status" value="1"/>
</dbReference>
<sequence length="366" mass="38241">MRAMVSSPSGGYRLASDVPQPAPQPGTMLVRVHAVSLNPYDAKIVEYRVGAPGAYVGGCDFAGVVVAVGPAVTRFRPGDRVLTINTHGGFAEYALAVEDLSCHVPDAMPYTQACSLGLAVGIAGLALFQEPGLNLPLLRGPDLGQVNGHQDEAVPAAAVPAAAVPAATVLVAGGASASGTMATRLLKLAGFNPIVTCSPANNALCESFGASACFDYHSPTCGADIRLHTDNTLAHVLDCVTDAATMAMCYEAIGAQGGAYVALEPTTNTVKYTRRDVRADWVMANTLLGDPCTLDGVYGRPAAPEHRLFAGRLFRLAERWLRDGDIWNHPLEIRHPGLESVGPGLQDLRAGIIRGKKLVVPLEVAA</sequence>
<evidence type="ECO:0000256" key="3">
    <source>
        <dbReference type="ARBA" id="ARBA00023002"/>
    </source>
</evidence>
<dbReference type="SUPFAM" id="SSF51735">
    <property type="entry name" value="NAD(P)-binding Rossmann-fold domains"/>
    <property type="match status" value="1"/>
</dbReference>
<name>A0AA44WNW0_VERDA</name>
<evidence type="ECO:0000256" key="1">
    <source>
        <dbReference type="ARBA" id="ARBA00008072"/>
    </source>
</evidence>
<evidence type="ECO:0000313" key="5">
    <source>
        <dbReference type="EMBL" id="PNH34867.1"/>
    </source>
</evidence>
<reference evidence="5 6" key="1">
    <citation type="submission" date="2017-12" db="EMBL/GenBank/DDBJ databases">
        <title>Comparative genomics yields insights into virulence evolution of Verticillium dahliae.</title>
        <authorList>
            <person name="Fan R."/>
            <person name="Armitage A.D."/>
            <person name="Cascant-Lopez E."/>
            <person name="Sobczyk M."/>
            <person name="Cockerton H.M."/>
            <person name="Harrison R.J."/>
        </authorList>
    </citation>
    <scope>NUCLEOTIDE SEQUENCE [LARGE SCALE GENOMIC DNA]</scope>
    <source>
        <strain evidence="5 6">12008</strain>
    </source>
</reference>